<dbReference type="KEGG" id="led:BBK82_03240"/>
<sequence>MATEGFSLDQYLLQFDPEMLSDPECRRQLTRYEPLLFALLYLPHHLRGEGEDARITLSEFHVQLAEAAKRWALPTREPRSDRDAYVCPREAGKSTWLFLILPLWAAAHGHRKFIGAFAHAGPQAEMHLGSFKHELDRNQLLRADFPDLCSPGRRPSGVTEADTKSMLIAASGFVFAAKGIDSQSLGMKVGARRPDLLILDDIEPNESNYSDYQKAQRLSTLQNAILPLNIRARVVIAGTVTMPGSIIHDLVKTVNMPGEEQAEWVADEKIRVHYYRAIITDDETGERRSLWPEKWPLEFLVSIEHTRSYRLNYDNNPMARDGDYWNEGDIIVHELPAQTAMLLSIDPATTSKKTSDFTGLAVIAYSSYHRRCVVLAAWAIRVPPGTPLRRRVLAILKEYPRIRGIVVEVNQGGEVWENSVLHNMPVKVKTVHQDEAKEVRAARLLGWYQTRPQRNPAKPVGPIDALPFVVHERRIPVAEEQLIGFPKAPHDDVVDAIGTGVDQFLRRRRQAGVDVYRPGMDDEDLAS</sequence>
<dbReference type="Gene3D" id="3.40.50.300">
    <property type="entry name" value="P-loop containing nucleotide triphosphate hydrolases"/>
    <property type="match status" value="1"/>
</dbReference>
<dbReference type="OrthoDB" id="3509597at2"/>
<evidence type="ECO:0000313" key="1">
    <source>
        <dbReference type="EMBL" id="ANZ35232.1"/>
    </source>
</evidence>
<reference evidence="1 2" key="1">
    <citation type="submission" date="2016-07" db="EMBL/GenBank/DDBJ databases">
        <title>Complete genome sequence of the Lentzea guizhouensis DHS C013.</title>
        <authorList>
            <person name="Cao C."/>
        </authorList>
    </citation>
    <scope>NUCLEOTIDE SEQUENCE [LARGE SCALE GENOMIC DNA]</scope>
    <source>
        <strain evidence="1 2">DHS C013</strain>
    </source>
</reference>
<dbReference type="InterPro" id="IPR027417">
    <property type="entry name" value="P-loop_NTPase"/>
</dbReference>
<evidence type="ECO:0008006" key="3">
    <source>
        <dbReference type="Google" id="ProtNLM"/>
    </source>
</evidence>
<organism evidence="1 2">
    <name type="scientific">Lentzea guizhouensis</name>
    <dbReference type="NCBI Taxonomy" id="1586287"/>
    <lineage>
        <taxon>Bacteria</taxon>
        <taxon>Bacillati</taxon>
        <taxon>Actinomycetota</taxon>
        <taxon>Actinomycetes</taxon>
        <taxon>Pseudonocardiales</taxon>
        <taxon>Pseudonocardiaceae</taxon>
        <taxon>Lentzea</taxon>
    </lineage>
</organism>
<keyword evidence="2" id="KW-1185">Reference proteome</keyword>
<accession>A0A1B2HC01</accession>
<dbReference type="EMBL" id="CP016793">
    <property type="protein sequence ID" value="ANZ35232.1"/>
    <property type="molecule type" value="Genomic_DNA"/>
</dbReference>
<gene>
    <name evidence="1" type="ORF">BBK82_03240</name>
</gene>
<dbReference type="AlphaFoldDB" id="A0A1B2HC01"/>
<protein>
    <recommendedName>
        <fullName evidence="3">Terminase large subunit gp17-like C-terminal domain-containing protein</fullName>
    </recommendedName>
</protein>
<evidence type="ECO:0000313" key="2">
    <source>
        <dbReference type="Proteomes" id="UP000093053"/>
    </source>
</evidence>
<name>A0A1B2HC01_9PSEU</name>
<dbReference type="Proteomes" id="UP000093053">
    <property type="component" value="Chromosome"/>
</dbReference>
<dbReference type="STRING" id="1586287.BBK82_03240"/>
<proteinExistence type="predicted"/>
<dbReference type="RefSeq" id="WP_065913648.1">
    <property type="nucleotide sequence ID" value="NZ_CP016793.1"/>
</dbReference>